<evidence type="ECO:0000313" key="2">
    <source>
        <dbReference type="Proteomes" id="UP001152523"/>
    </source>
</evidence>
<accession>A0AAV0EPC1</accession>
<sequence length="81" mass="9177">MSDIRGKQSPTMNDFTWDAVEEYKRSKQFQTTSISGKRNRIACGDKCKQYGSSQAAFDVAGQEVNIKFIFIYVSNFSCFIG</sequence>
<evidence type="ECO:0000313" key="1">
    <source>
        <dbReference type="EMBL" id="CAH9124751.1"/>
    </source>
</evidence>
<organism evidence="1 2">
    <name type="scientific">Cuscuta epithymum</name>
    <dbReference type="NCBI Taxonomy" id="186058"/>
    <lineage>
        <taxon>Eukaryota</taxon>
        <taxon>Viridiplantae</taxon>
        <taxon>Streptophyta</taxon>
        <taxon>Embryophyta</taxon>
        <taxon>Tracheophyta</taxon>
        <taxon>Spermatophyta</taxon>
        <taxon>Magnoliopsida</taxon>
        <taxon>eudicotyledons</taxon>
        <taxon>Gunneridae</taxon>
        <taxon>Pentapetalae</taxon>
        <taxon>asterids</taxon>
        <taxon>lamiids</taxon>
        <taxon>Solanales</taxon>
        <taxon>Convolvulaceae</taxon>
        <taxon>Cuscuteae</taxon>
        <taxon>Cuscuta</taxon>
        <taxon>Cuscuta subgen. Cuscuta</taxon>
    </lineage>
</organism>
<dbReference type="Proteomes" id="UP001152523">
    <property type="component" value="Unassembled WGS sequence"/>
</dbReference>
<name>A0AAV0EPC1_9ASTE</name>
<proteinExistence type="predicted"/>
<gene>
    <name evidence="1" type="ORF">CEPIT_LOCUS26220</name>
</gene>
<protein>
    <submittedName>
        <fullName evidence="1">Uncharacterized protein</fullName>
    </submittedName>
</protein>
<keyword evidence="2" id="KW-1185">Reference proteome</keyword>
<dbReference type="AlphaFoldDB" id="A0AAV0EPC1"/>
<reference evidence="1" key="1">
    <citation type="submission" date="2022-07" db="EMBL/GenBank/DDBJ databases">
        <authorList>
            <person name="Macas J."/>
            <person name="Novak P."/>
            <person name="Neumann P."/>
        </authorList>
    </citation>
    <scope>NUCLEOTIDE SEQUENCE</scope>
</reference>
<dbReference type="EMBL" id="CAMAPF010000935">
    <property type="protein sequence ID" value="CAH9124751.1"/>
    <property type="molecule type" value="Genomic_DNA"/>
</dbReference>
<comment type="caution">
    <text evidence="1">The sequence shown here is derived from an EMBL/GenBank/DDBJ whole genome shotgun (WGS) entry which is preliminary data.</text>
</comment>